<feature type="transmembrane region" description="Helical" evidence="10">
    <location>
        <begin position="12"/>
        <end position="32"/>
    </location>
</feature>
<evidence type="ECO:0000256" key="2">
    <source>
        <dbReference type="ARBA" id="ARBA00022448"/>
    </source>
</evidence>
<dbReference type="GO" id="GO:0006811">
    <property type="term" value="P:monoatomic ion transport"/>
    <property type="evidence" value="ECO:0007669"/>
    <property type="project" value="UniProtKB-KW"/>
</dbReference>
<evidence type="ECO:0000256" key="1">
    <source>
        <dbReference type="ARBA" id="ARBA00004651"/>
    </source>
</evidence>
<dbReference type="InterPro" id="IPR050222">
    <property type="entry name" value="MATE_MdtK"/>
</dbReference>
<feature type="non-terminal residue" evidence="11">
    <location>
        <position position="448"/>
    </location>
</feature>
<dbReference type="GO" id="GO:0005886">
    <property type="term" value="C:plasma membrane"/>
    <property type="evidence" value="ECO:0007669"/>
    <property type="project" value="UniProtKB-SubCell"/>
</dbReference>
<keyword evidence="3" id="KW-0050">Antiport</keyword>
<dbReference type="GO" id="GO:0015297">
    <property type="term" value="F:antiporter activity"/>
    <property type="evidence" value="ECO:0007669"/>
    <property type="project" value="UniProtKB-KW"/>
</dbReference>
<dbReference type="Pfam" id="PF01554">
    <property type="entry name" value="MatE"/>
    <property type="match status" value="2"/>
</dbReference>
<dbReference type="InterPro" id="IPR048279">
    <property type="entry name" value="MdtK-like"/>
</dbReference>
<proteinExistence type="predicted"/>
<evidence type="ECO:0000256" key="8">
    <source>
        <dbReference type="ARBA" id="ARBA00023136"/>
    </source>
</evidence>
<evidence type="ECO:0000256" key="9">
    <source>
        <dbReference type="ARBA" id="ARBA00031636"/>
    </source>
</evidence>
<feature type="transmembrane region" description="Helical" evidence="10">
    <location>
        <begin position="359"/>
        <end position="376"/>
    </location>
</feature>
<keyword evidence="5 10" id="KW-0812">Transmembrane</keyword>
<evidence type="ECO:0000256" key="5">
    <source>
        <dbReference type="ARBA" id="ARBA00022692"/>
    </source>
</evidence>
<evidence type="ECO:0000256" key="3">
    <source>
        <dbReference type="ARBA" id="ARBA00022449"/>
    </source>
</evidence>
<sequence>MTAYLKQYARQFRPNITLAAPVMFGQAANVFVGLVDNYMVARLGGDEGQTALAAGAAANAVFILILLLGTGISCGMTPLISYSYAAKDDNGIRNILRNGFVMNLMAGIVLALLVYVAAPMLQHPALGQTEAVGRLAVPYLRIVGFSLIPVMIFQSYKQLSDGMSDTWPGMLALILANLVNIAGNYAFIYGHWGAPRLGLEGAAWGTFISRVCLVFFVIAVLYYRKAYRPYVWIKLWKDLHRRTLRKILSIGIPTGLQMLFEVGLFSLCAILAGRFGEASLAAHQIVGQMTGFTYTFVSGLAVAATIRVSYYLGKKDPEHLHLAAYSLVATVLSIMAVFGVGYIVLREAIPRFFIDSEELITIAAPLFIIAAAFQVFDGLQVVCQGALRGMYDVKAPTVITAIGYWVIAFPLAVYLSTYLNMKTTGIWIEIATGLVFCAIMLTFRLRHQ</sequence>
<reference evidence="11" key="1">
    <citation type="submission" date="2020-10" db="EMBL/GenBank/DDBJ databases">
        <authorList>
            <person name="Gilroy R."/>
        </authorList>
    </citation>
    <scope>NUCLEOTIDE SEQUENCE</scope>
    <source>
        <strain evidence="11">1383</strain>
    </source>
</reference>
<keyword evidence="4" id="KW-1003">Cell membrane</keyword>
<dbReference type="GO" id="GO:0042910">
    <property type="term" value="F:xenobiotic transmembrane transporter activity"/>
    <property type="evidence" value="ECO:0007669"/>
    <property type="project" value="InterPro"/>
</dbReference>
<name>A0A9D1HCK5_9FLAO</name>
<dbReference type="Proteomes" id="UP000824161">
    <property type="component" value="Unassembled WGS sequence"/>
</dbReference>
<feature type="transmembrane region" description="Helical" evidence="10">
    <location>
        <begin position="168"/>
        <end position="190"/>
    </location>
</feature>
<keyword evidence="8 10" id="KW-0472">Membrane</keyword>
<dbReference type="PIRSF" id="PIRSF006603">
    <property type="entry name" value="DinF"/>
    <property type="match status" value="1"/>
</dbReference>
<feature type="transmembrane region" description="Helical" evidence="10">
    <location>
        <begin position="202"/>
        <end position="223"/>
    </location>
</feature>
<comment type="subcellular location">
    <subcellularLocation>
        <location evidence="1">Cell membrane</location>
        <topology evidence="1">Multi-pass membrane protein</topology>
    </subcellularLocation>
</comment>
<evidence type="ECO:0000256" key="4">
    <source>
        <dbReference type="ARBA" id="ARBA00022475"/>
    </source>
</evidence>
<dbReference type="PANTHER" id="PTHR43298">
    <property type="entry name" value="MULTIDRUG RESISTANCE PROTEIN NORM-RELATED"/>
    <property type="match status" value="1"/>
</dbReference>
<evidence type="ECO:0000256" key="7">
    <source>
        <dbReference type="ARBA" id="ARBA00023065"/>
    </source>
</evidence>
<dbReference type="InterPro" id="IPR002528">
    <property type="entry name" value="MATE_fam"/>
</dbReference>
<dbReference type="AlphaFoldDB" id="A0A9D1HCK5"/>
<evidence type="ECO:0000256" key="10">
    <source>
        <dbReference type="SAM" id="Phobius"/>
    </source>
</evidence>
<dbReference type="NCBIfam" id="TIGR00797">
    <property type="entry name" value="matE"/>
    <property type="match status" value="1"/>
</dbReference>
<dbReference type="PANTHER" id="PTHR43298:SF2">
    <property type="entry name" value="FMN_FAD EXPORTER YEEO-RELATED"/>
    <property type="match status" value="1"/>
</dbReference>
<evidence type="ECO:0000313" key="12">
    <source>
        <dbReference type="Proteomes" id="UP000824161"/>
    </source>
</evidence>
<accession>A0A9D1HCK5</accession>
<organism evidence="11 12">
    <name type="scientific">Candidatus Merdimorpha stercoravium</name>
    <dbReference type="NCBI Taxonomy" id="2840863"/>
    <lineage>
        <taxon>Bacteria</taxon>
        <taxon>Pseudomonadati</taxon>
        <taxon>Bacteroidota</taxon>
        <taxon>Flavobacteriia</taxon>
        <taxon>Flavobacteriales</taxon>
        <taxon>Candidatus Merdimorpha</taxon>
    </lineage>
</organism>
<feature type="transmembrane region" description="Helical" evidence="10">
    <location>
        <begin position="52"/>
        <end position="80"/>
    </location>
</feature>
<reference evidence="11" key="2">
    <citation type="journal article" date="2021" name="PeerJ">
        <title>Extensive microbial diversity within the chicken gut microbiome revealed by metagenomics and culture.</title>
        <authorList>
            <person name="Gilroy R."/>
            <person name="Ravi A."/>
            <person name="Getino M."/>
            <person name="Pursley I."/>
            <person name="Horton D.L."/>
            <person name="Alikhan N.F."/>
            <person name="Baker D."/>
            <person name="Gharbi K."/>
            <person name="Hall N."/>
            <person name="Watson M."/>
            <person name="Adriaenssens E.M."/>
            <person name="Foster-Nyarko E."/>
            <person name="Jarju S."/>
            <person name="Secka A."/>
            <person name="Antonio M."/>
            <person name="Oren A."/>
            <person name="Chaudhuri R.R."/>
            <person name="La Ragione R."/>
            <person name="Hildebrand F."/>
            <person name="Pallen M.J."/>
        </authorList>
    </citation>
    <scope>NUCLEOTIDE SEQUENCE</scope>
    <source>
        <strain evidence="11">1383</strain>
    </source>
</reference>
<feature type="transmembrane region" description="Helical" evidence="10">
    <location>
        <begin position="322"/>
        <end position="344"/>
    </location>
</feature>
<protein>
    <recommendedName>
        <fullName evidence="9">Multidrug-efflux transporter</fullName>
    </recommendedName>
</protein>
<feature type="transmembrane region" description="Helical" evidence="10">
    <location>
        <begin position="397"/>
        <end position="419"/>
    </location>
</feature>
<keyword evidence="7" id="KW-0406">Ion transport</keyword>
<dbReference type="EMBL" id="DVLY01000159">
    <property type="protein sequence ID" value="HIT98457.1"/>
    <property type="molecule type" value="Genomic_DNA"/>
</dbReference>
<feature type="transmembrane region" description="Helical" evidence="10">
    <location>
        <begin position="425"/>
        <end position="443"/>
    </location>
</feature>
<feature type="transmembrane region" description="Helical" evidence="10">
    <location>
        <begin position="292"/>
        <end position="310"/>
    </location>
</feature>
<keyword evidence="6 10" id="KW-1133">Transmembrane helix</keyword>
<keyword evidence="2" id="KW-0813">Transport</keyword>
<feature type="transmembrane region" description="Helical" evidence="10">
    <location>
        <begin position="244"/>
        <end position="272"/>
    </location>
</feature>
<feature type="transmembrane region" description="Helical" evidence="10">
    <location>
        <begin position="100"/>
        <end position="118"/>
    </location>
</feature>
<gene>
    <name evidence="11" type="ORF">IAC44_06430</name>
</gene>
<feature type="transmembrane region" description="Helical" evidence="10">
    <location>
        <begin position="138"/>
        <end position="156"/>
    </location>
</feature>
<comment type="caution">
    <text evidence="11">The sequence shown here is derived from an EMBL/GenBank/DDBJ whole genome shotgun (WGS) entry which is preliminary data.</text>
</comment>
<dbReference type="CDD" id="cd13131">
    <property type="entry name" value="MATE_NorM_like"/>
    <property type="match status" value="1"/>
</dbReference>
<evidence type="ECO:0000256" key="6">
    <source>
        <dbReference type="ARBA" id="ARBA00022989"/>
    </source>
</evidence>
<evidence type="ECO:0000313" key="11">
    <source>
        <dbReference type="EMBL" id="HIT98457.1"/>
    </source>
</evidence>